<dbReference type="AlphaFoldDB" id="A0AAN6UF17"/>
<reference evidence="1" key="1">
    <citation type="journal article" date="2023" name="Mol. Phylogenet. Evol.">
        <title>Genome-scale phylogeny and comparative genomics of the fungal order Sordariales.</title>
        <authorList>
            <person name="Hensen N."/>
            <person name="Bonometti L."/>
            <person name="Westerberg I."/>
            <person name="Brannstrom I.O."/>
            <person name="Guillou S."/>
            <person name="Cros-Aarteil S."/>
            <person name="Calhoun S."/>
            <person name="Haridas S."/>
            <person name="Kuo A."/>
            <person name="Mondo S."/>
            <person name="Pangilinan J."/>
            <person name="Riley R."/>
            <person name="LaButti K."/>
            <person name="Andreopoulos B."/>
            <person name="Lipzen A."/>
            <person name="Chen C."/>
            <person name="Yan M."/>
            <person name="Daum C."/>
            <person name="Ng V."/>
            <person name="Clum A."/>
            <person name="Steindorff A."/>
            <person name="Ohm R.A."/>
            <person name="Martin F."/>
            <person name="Silar P."/>
            <person name="Natvig D.O."/>
            <person name="Lalanne C."/>
            <person name="Gautier V."/>
            <person name="Ament-Velasquez S.L."/>
            <person name="Kruys A."/>
            <person name="Hutchinson M.I."/>
            <person name="Powell A.J."/>
            <person name="Barry K."/>
            <person name="Miller A.N."/>
            <person name="Grigoriev I.V."/>
            <person name="Debuchy R."/>
            <person name="Gladieux P."/>
            <person name="Hiltunen Thoren M."/>
            <person name="Johannesson H."/>
        </authorList>
    </citation>
    <scope>NUCLEOTIDE SEQUENCE</scope>
    <source>
        <strain evidence="1">CBS 123565</strain>
    </source>
</reference>
<dbReference type="Proteomes" id="UP001304895">
    <property type="component" value="Unassembled WGS sequence"/>
</dbReference>
<organism evidence="1 2">
    <name type="scientific">Trichocladium antarcticum</name>
    <dbReference type="NCBI Taxonomy" id="1450529"/>
    <lineage>
        <taxon>Eukaryota</taxon>
        <taxon>Fungi</taxon>
        <taxon>Dikarya</taxon>
        <taxon>Ascomycota</taxon>
        <taxon>Pezizomycotina</taxon>
        <taxon>Sordariomycetes</taxon>
        <taxon>Sordariomycetidae</taxon>
        <taxon>Sordariales</taxon>
        <taxon>Chaetomiaceae</taxon>
        <taxon>Trichocladium</taxon>
    </lineage>
</organism>
<proteinExistence type="predicted"/>
<reference evidence="1" key="2">
    <citation type="submission" date="2023-05" db="EMBL/GenBank/DDBJ databases">
        <authorList>
            <consortium name="Lawrence Berkeley National Laboratory"/>
            <person name="Steindorff A."/>
            <person name="Hensen N."/>
            <person name="Bonometti L."/>
            <person name="Westerberg I."/>
            <person name="Brannstrom I.O."/>
            <person name="Guillou S."/>
            <person name="Cros-Aarteil S."/>
            <person name="Calhoun S."/>
            <person name="Haridas S."/>
            <person name="Kuo A."/>
            <person name="Mondo S."/>
            <person name="Pangilinan J."/>
            <person name="Riley R."/>
            <person name="Labutti K."/>
            <person name="Andreopoulos B."/>
            <person name="Lipzen A."/>
            <person name="Chen C."/>
            <person name="Yanf M."/>
            <person name="Daum C."/>
            <person name="Ng V."/>
            <person name="Clum A."/>
            <person name="Ohm R."/>
            <person name="Martin F."/>
            <person name="Silar P."/>
            <person name="Natvig D."/>
            <person name="Lalanne C."/>
            <person name="Gautier V."/>
            <person name="Ament-Velasquez S.L."/>
            <person name="Kruys A."/>
            <person name="Hutchinson M.I."/>
            <person name="Powell A.J."/>
            <person name="Barry K."/>
            <person name="Miller A.N."/>
            <person name="Grigoriev I.V."/>
            <person name="Debuchy R."/>
            <person name="Gladieux P."/>
            <person name="Thoren M.H."/>
            <person name="Johannesson H."/>
        </authorList>
    </citation>
    <scope>NUCLEOTIDE SEQUENCE</scope>
    <source>
        <strain evidence="1">CBS 123565</strain>
    </source>
</reference>
<evidence type="ECO:0000313" key="2">
    <source>
        <dbReference type="Proteomes" id="UP001304895"/>
    </source>
</evidence>
<accession>A0AAN6UF17</accession>
<gene>
    <name evidence="1" type="ORF">BT67DRAFT_151036</name>
</gene>
<comment type="caution">
    <text evidence="1">The sequence shown here is derived from an EMBL/GenBank/DDBJ whole genome shotgun (WGS) entry which is preliminary data.</text>
</comment>
<evidence type="ECO:0000313" key="1">
    <source>
        <dbReference type="EMBL" id="KAK4131788.1"/>
    </source>
</evidence>
<protein>
    <submittedName>
        <fullName evidence="1">Uncharacterized protein</fullName>
    </submittedName>
</protein>
<dbReference type="EMBL" id="MU853422">
    <property type="protein sequence ID" value="KAK4131788.1"/>
    <property type="molecule type" value="Genomic_DNA"/>
</dbReference>
<sequence>MVVAAAHVSARSTPHVAPDVVIGCGRRLSAPSSTSSGSHWRAPSLRMPFIDLLADTCRRCPAADLSASLPWT</sequence>
<name>A0AAN6UF17_9PEZI</name>
<keyword evidence="2" id="KW-1185">Reference proteome</keyword>